<dbReference type="AlphaFoldDB" id="A0A9D1UEY5"/>
<dbReference type="PANTHER" id="PTHR31084:SF0">
    <property type="entry name" value="ALPHA-L-FUCOSIDASE 2"/>
    <property type="match status" value="1"/>
</dbReference>
<reference evidence="3" key="2">
    <citation type="submission" date="2021-04" db="EMBL/GenBank/DDBJ databases">
        <authorList>
            <person name="Gilroy R."/>
        </authorList>
    </citation>
    <scope>NUCLEOTIDE SEQUENCE</scope>
    <source>
        <strain evidence="3">421</strain>
    </source>
</reference>
<dbReference type="SUPFAM" id="SSF48208">
    <property type="entry name" value="Six-hairpin glycosidases"/>
    <property type="match status" value="1"/>
</dbReference>
<comment type="caution">
    <text evidence="3">The sequence shown here is derived from an EMBL/GenBank/DDBJ whole genome shotgun (WGS) entry which is preliminary data.</text>
</comment>
<keyword evidence="3" id="KW-0378">Hydrolase</keyword>
<dbReference type="InterPro" id="IPR016518">
    <property type="entry name" value="Alpha-L-fucosidase"/>
</dbReference>
<dbReference type="PANTHER" id="PTHR31084">
    <property type="entry name" value="ALPHA-L-FUCOSIDASE 2"/>
    <property type="match status" value="1"/>
</dbReference>
<evidence type="ECO:0000259" key="2">
    <source>
        <dbReference type="Pfam" id="PF22124"/>
    </source>
</evidence>
<proteinExistence type="predicted"/>
<dbReference type="InterPro" id="IPR008928">
    <property type="entry name" value="6-hairpin_glycosidase_sf"/>
</dbReference>
<dbReference type="EMBL" id="DXGE01000011">
    <property type="protein sequence ID" value="HIW85332.1"/>
    <property type="molecule type" value="Genomic_DNA"/>
</dbReference>
<accession>A0A9D1UEY5</accession>
<dbReference type="GO" id="GO:0004560">
    <property type="term" value="F:alpha-L-fucosidase activity"/>
    <property type="evidence" value="ECO:0007669"/>
    <property type="project" value="InterPro"/>
</dbReference>
<dbReference type="Pfam" id="PF14498">
    <property type="entry name" value="Glyco_hyd_65N_2"/>
    <property type="match status" value="1"/>
</dbReference>
<dbReference type="InterPro" id="IPR027414">
    <property type="entry name" value="GH95_N_dom"/>
</dbReference>
<dbReference type="Gene3D" id="1.50.10.10">
    <property type="match status" value="1"/>
</dbReference>
<dbReference type="Pfam" id="PF22124">
    <property type="entry name" value="Glyco_hydro_95_cat"/>
    <property type="match status" value="1"/>
</dbReference>
<name>A0A9D1UEY5_9FIRM</name>
<dbReference type="PIRSF" id="PIRSF007663">
    <property type="entry name" value="UCP007663"/>
    <property type="match status" value="1"/>
</dbReference>
<dbReference type="Proteomes" id="UP000824205">
    <property type="component" value="Unassembled WGS sequence"/>
</dbReference>
<evidence type="ECO:0000313" key="4">
    <source>
        <dbReference type="Proteomes" id="UP000824205"/>
    </source>
</evidence>
<dbReference type="InterPro" id="IPR054363">
    <property type="entry name" value="GH95_cat"/>
</dbReference>
<organism evidence="3 4">
    <name type="scientific">Candidatus Eubacterium faecipullorum</name>
    <dbReference type="NCBI Taxonomy" id="2838571"/>
    <lineage>
        <taxon>Bacteria</taxon>
        <taxon>Bacillati</taxon>
        <taxon>Bacillota</taxon>
        <taxon>Clostridia</taxon>
        <taxon>Eubacteriales</taxon>
        <taxon>Eubacteriaceae</taxon>
        <taxon>Eubacterium</taxon>
    </lineage>
</organism>
<protein>
    <submittedName>
        <fullName evidence="3">Glycoside hydrolase family 95 protein</fullName>
    </submittedName>
</protein>
<gene>
    <name evidence="3" type="ORF">IAA48_02455</name>
</gene>
<dbReference type="GO" id="GO:0005975">
    <property type="term" value="P:carbohydrate metabolic process"/>
    <property type="evidence" value="ECO:0007669"/>
    <property type="project" value="InterPro"/>
</dbReference>
<evidence type="ECO:0000313" key="3">
    <source>
        <dbReference type="EMBL" id="HIW85332.1"/>
    </source>
</evidence>
<feature type="domain" description="Glycosyl hydrolase family 95 N-terminal" evidence="1">
    <location>
        <begin position="4"/>
        <end position="242"/>
    </location>
</feature>
<reference evidence="3" key="1">
    <citation type="journal article" date="2021" name="PeerJ">
        <title>Extensive microbial diversity within the chicken gut microbiome revealed by metagenomics and culture.</title>
        <authorList>
            <person name="Gilroy R."/>
            <person name="Ravi A."/>
            <person name="Getino M."/>
            <person name="Pursley I."/>
            <person name="Horton D.L."/>
            <person name="Alikhan N.F."/>
            <person name="Baker D."/>
            <person name="Gharbi K."/>
            <person name="Hall N."/>
            <person name="Watson M."/>
            <person name="Adriaenssens E.M."/>
            <person name="Foster-Nyarko E."/>
            <person name="Jarju S."/>
            <person name="Secka A."/>
            <person name="Antonio M."/>
            <person name="Oren A."/>
            <person name="Chaudhuri R.R."/>
            <person name="La Ragione R."/>
            <person name="Hildebrand F."/>
            <person name="Pallen M.J."/>
        </authorList>
    </citation>
    <scope>NUCLEOTIDE SEQUENCE</scope>
    <source>
        <strain evidence="3">421</strain>
    </source>
</reference>
<feature type="domain" description="Glycosyl hydrolase family 95 catalytic" evidence="2">
    <location>
        <begin position="270"/>
        <end position="665"/>
    </location>
</feature>
<dbReference type="InterPro" id="IPR012341">
    <property type="entry name" value="6hp_glycosidase-like_sf"/>
</dbReference>
<sequence>MNIIKYDKPARKWTEALPLGNGFTGAMAYGSLKKEKICFNDCTLWSGYPKDYNSSESLKYLEEVQRMIFDGKNSEADALCASKLHGDYSEAYMPLGEVDLSFKNLDVSGYSRSLDLEKAVHTVSSNGCLAEMFSSYPDRVTVYRIESKTPFSVRITAKSKLKSRVVFQGKSLFLAGNAPDYAAPNYLFRKIRPVRYNERKAMAFCLQTNIETDGIIKRSLGSVSVLRAKSLTLFFVTETGFKGFDKMPCTNRAEVVNKCRSRFKKTDLNFERLKERHIADYMSLYNKQRLSFHAAYHGDTKSLVKSVRQGGSVKQLSELLYNYAKYLMISGSRKGGQALNLQGIWNNSRRPPWSSNYTVNINTQMNYWCASRCGLSDCIEPLIQMVYESVQNGEKTAEINYGCKGFACNHNVDLWRKTSPVKGSPSYMFAPLCGVWLANEIYFHYKNGYLQEYADKVANIITEAARFANDYLVMYNGRYVICPSASPENSFYIGSKACNLDYASSFDMGLVRQVFKNASEISKDSQLLADIKVKEPLLYPFGSGVNGIYEWHKEYNVPEKGHRHFSPLYAFYPGDLIGYYADKTNVDAVKRLFEYRLAHSGQHIGWSAAWALCISSRLRDPDTFLSVLRGMLSNCVFNNLFCVHPPELFQIDGNLGFAAGVNEMLLTEENGIAELLPALADEFKESGEVNDMVVQKAKISFKWENGSVTYLDSDSPVKIYNIHIASDAKIGEHINLIDVN</sequence>
<evidence type="ECO:0000259" key="1">
    <source>
        <dbReference type="Pfam" id="PF14498"/>
    </source>
</evidence>